<dbReference type="AlphaFoldDB" id="A0A4P7A216"/>
<proteinExistence type="predicted"/>
<sequence>MLNVTDLLTDLKSIISEEQIKGGEDVNHPLGNGGQVTVYPTSEEEIAAILKYANTHGKKISVMGGGTKRGFGGLTESADILLSMVNHKGIVEHEVGDMTLTVKAGTPFKQLQEYLAIHKQQISLDPAWPEFATIGGIIVANESGPKRLGYGSSRDVVIGLRNIYPDGSIIRSGGKVVKNVAGYDMNKIFIGAMGTLGVVSEVTVKLRPLAKFESLILLYFPKGNLDEIRTFSKSLLDSTMEPVTLELLSPSLAEKLTGQFTYTLAMSFEDVESSVHYQEEFVKSMQPSDTNMSILSQQQAHIFWNQFYTICPNGADVLSGKKIEAALKIGVVNFDVLQVIKESELLKNPFDLMVEAHGGLGHGLCQVNLIGSSDDIVLAIHHLREVVTKLGGYVVVKHLPLTLRQKVDVWGDKPSYLFLLEGIKSKVDPNKILNPKRFVGGI</sequence>
<dbReference type="GO" id="GO:0071949">
    <property type="term" value="F:FAD binding"/>
    <property type="evidence" value="ECO:0007669"/>
    <property type="project" value="InterPro"/>
</dbReference>
<gene>
    <name evidence="5" type="ORF">E2636_15460</name>
</gene>
<dbReference type="GO" id="GO:0016491">
    <property type="term" value="F:oxidoreductase activity"/>
    <property type="evidence" value="ECO:0007669"/>
    <property type="project" value="UniProtKB-KW"/>
</dbReference>
<evidence type="ECO:0000313" key="6">
    <source>
        <dbReference type="Proteomes" id="UP000294292"/>
    </source>
</evidence>
<dbReference type="PANTHER" id="PTHR11748:SF103">
    <property type="entry name" value="GLYCOLATE OXIDASE SUBUNIT GLCE"/>
    <property type="match status" value="1"/>
</dbReference>
<feature type="domain" description="FAD-binding PCMH-type" evidence="4">
    <location>
        <begin position="30"/>
        <end position="209"/>
    </location>
</feature>
<keyword evidence="6" id="KW-1185">Reference proteome</keyword>
<evidence type="ECO:0000313" key="5">
    <source>
        <dbReference type="EMBL" id="QBP42459.1"/>
    </source>
</evidence>
<evidence type="ECO:0000256" key="1">
    <source>
        <dbReference type="ARBA" id="ARBA00022630"/>
    </source>
</evidence>
<dbReference type="EMBL" id="CP038015">
    <property type="protein sequence ID" value="QBP42459.1"/>
    <property type="molecule type" value="Genomic_DNA"/>
</dbReference>
<dbReference type="SUPFAM" id="SSF56176">
    <property type="entry name" value="FAD-binding/transporter-associated domain-like"/>
    <property type="match status" value="1"/>
</dbReference>
<dbReference type="InterPro" id="IPR006094">
    <property type="entry name" value="Oxid_FAD_bind_N"/>
</dbReference>
<dbReference type="PROSITE" id="PS51387">
    <property type="entry name" value="FAD_PCMH"/>
    <property type="match status" value="1"/>
</dbReference>
<organism evidence="5 6">
    <name type="scientific">Paenisporosarcina antarctica</name>
    <dbReference type="NCBI Taxonomy" id="417367"/>
    <lineage>
        <taxon>Bacteria</taxon>
        <taxon>Bacillati</taxon>
        <taxon>Bacillota</taxon>
        <taxon>Bacilli</taxon>
        <taxon>Bacillales</taxon>
        <taxon>Caryophanaceae</taxon>
        <taxon>Paenisporosarcina</taxon>
    </lineage>
</organism>
<dbReference type="Pfam" id="PF01565">
    <property type="entry name" value="FAD_binding_4"/>
    <property type="match status" value="1"/>
</dbReference>
<dbReference type="PANTHER" id="PTHR11748">
    <property type="entry name" value="D-LACTATE DEHYDROGENASE"/>
    <property type="match status" value="1"/>
</dbReference>
<dbReference type="RefSeq" id="WP_134211007.1">
    <property type="nucleotide sequence ID" value="NZ_CP038015.1"/>
</dbReference>
<dbReference type="KEGG" id="panc:E2636_15460"/>
<evidence type="ECO:0000256" key="2">
    <source>
        <dbReference type="ARBA" id="ARBA00022827"/>
    </source>
</evidence>
<keyword evidence="1" id="KW-0285">Flavoprotein</keyword>
<dbReference type="OrthoDB" id="9767256at2"/>
<keyword evidence="2" id="KW-0274">FAD</keyword>
<dbReference type="SUPFAM" id="SSF55103">
    <property type="entry name" value="FAD-linked oxidases, C-terminal domain"/>
    <property type="match status" value="1"/>
</dbReference>
<dbReference type="Gene3D" id="3.30.465.10">
    <property type="match status" value="1"/>
</dbReference>
<dbReference type="InterPro" id="IPR016169">
    <property type="entry name" value="FAD-bd_PCMH_sub2"/>
</dbReference>
<protein>
    <submittedName>
        <fullName evidence="5">FAD-binding oxidoreductase</fullName>
    </submittedName>
</protein>
<accession>A0A4P7A216</accession>
<dbReference type="InterPro" id="IPR036318">
    <property type="entry name" value="FAD-bd_PCMH-like_sf"/>
</dbReference>
<evidence type="ECO:0000259" key="4">
    <source>
        <dbReference type="PROSITE" id="PS51387"/>
    </source>
</evidence>
<dbReference type="InterPro" id="IPR016166">
    <property type="entry name" value="FAD-bd_PCMH"/>
</dbReference>
<keyword evidence="3" id="KW-0560">Oxidoreductase</keyword>
<name>A0A4P7A216_9BACL</name>
<dbReference type="InterPro" id="IPR016164">
    <property type="entry name" value="FAD-linked_Oxase-like_C"/>
</dbReference>
<evidence type="ECO:0000256" key="3">
    <source>
        <dbReference type="ARBA" id="ARBA00023002"/>
    </source>
</evidence>
<reference evidence="5 6" key="1">
    <citation type="submission" date="2019-03" db="EMBL/GenBank/DDBJ databases">
        <title>Complete genome sequence of Paenisporosarcina antarctica CGMCC 1.6503T.</title>
        <authorList>
            <person name="Rong J.-C."/>
            <person name="Chi N.-Y."/>
            <person name="Zhang Q.-F."/>
        </authorList>
    </citation>
    <scope>NUCLEOTIDE SEQUENCE [LARGE SCALE GENOMIC DNA]</scope>
    <source>
        <strain evidence="5 6">CGMCC 1.6503</strain>
    </source>
</reference>
<dbReference type="Proteomes" id="UP000294292">
    <property type="component" value="Chromosome"/>
</dbReference>